<keyword evidence="2" id="KW-1185">Reference proteome</keyword>
<proteinExistence type="predicted"/>
<evidence type="ECO:0000313" key="2">
    <source>
        <dbReference type="Proteomes" id="UP000266723"/>
    </source>
</evidence>
<protein>
    <submittedName>
        <fullName evidence="1">Uncharacterized protein</fullName>
    </submittedName>
</protein>
<sequence length="184" mass="21588">MPRMVYSSETAAAFDMPLCAIDEISRHRDKTLSFLAVQVISLFTSCYQFSDMAKRRLHSTQLWRAGVQRQTVLTTQRMYIYIRMRRCGVYGLAIHYKKIARILREKIVGISSEYRYSDDIPTKQVVENNSSEFLLSSEIPRNFPTEFRGNKLPRKFRGSLVCRKCPWNIPRENFVGIFPRTFID</sequence>
<evidence type="ECO:0000313" key="1">
    <source>
        <dbReference type="EMBL" id="KAF3593256.1"/>
    </source>
</evidence>
<name>A0ABQ7E9Q7_BRACR</name>
<organism evidence="1 2">
    <name type="scientific">Brassica cretica</name>
    <name type="common">Mustard</name>
    <dbReference type="NCBI Taxonomy" id="69181"/>
    <lineage>
        <taxon>Eukaryota</taxon>
        <taxon>Viridiplantae</taxon>
        <taxon>Streptophyta</taxon>
        <taxon>Embryophyta</taxon>
        <taxon>Tracheophyta</taxon>
        <taxon>Spermatophyta</taxon>
        <taxon>Magnoliopsida</taxon>
        <taxon>eudicotyledons</taxon>
        <taxon>Gunneridae</taxon>
        <taxon>Pentapetalae</taxon>
        <taxon>rosids</taxon>
        <taxon>malvids</taxon>
        <taxon>Brassicales</taxon>
        <taxon>Brassicaceae</taxon>
        <taxon>Brassiceae</taxon>
        <taxon>Brassica</taxon>
    </lineage>
</organism>
<gene>
    <name evidence="1" type="ORF">DY000_02021881</name>
</gene>
<dbReference type="Proteomes" id="UP000266723">
    <property type="component" value="Unassembled WGS sequence"/>
</dbReference>
<dbReference type="EMBL" id="QGKV02000299">
    <property type="protein sequence ID" value="KAF3593256.1"/>
    <property type="molecule type" value="Genomic_DNA"/>
</dbReference>
<accession>A0ABQ7E9Q7</accession>
<comment type="caution">
    <text evidence="1">The sequence shown here is derived from an EMBL/GenBank/DDBJ whole genome shotgun (WGS) entry which is preliminary data.</text>
</comment>
<reference evidence="1 2" key="1">
    <citation type="journal article" date="2020" name="BMC Genomics">
        <title>Intraspecific diversification of the crop wild relative Brassica cretica Lam. using demographic model selection.</title>
        <authorList>
            <person name="Kioukis A."/>
            <person name="Michalopoulou V.A."/>
            <person name="Briers L."/>
            <person name="Pirintsos S."/>
            <person name="Studholme D.J."/>
            <person name="Pavlidis P."/>
            <person name="Sarris P.F."/>
        </authorList>
    </citation>
    <scope>NUCLEOTIDE SEQUENCE [LARGE SCALE GENOMIC DNA]</scope>
    <source>
        <strain evidence="2">cv. PFS-1207/04</strain>
    </source>
</reference>